<dbReference type="OrthoDB" id="191139at2759"/>
<proteinExistence type="inferred from homology"/>
<gene>
    <name evidence="4" type="ORF">B0A48_16203</name>
</gene>
<evidence type="ECO:0000256" key="2">
    <source>
        <dbReference type="ARBA" id="ARBA00022857"/>
    </source>
</evidence>
<dbReference type="InParanoid" id="A0A1V8SFF8"/>
<dbReference type="Gene3D" id="3.40.50.720">
    <property type="entry name" value="NAD(P)-binding Rossmann-like Domain"/>
    <property type="match status" value="1"/>
</dbReference>
<organism evidence="4 5">
    <name type="scientific">Cryoendolithus antarcticus</name>
    <dbReference type="NCBI Taxonomy" id="1507870"/>
    <lineage>
        <taxon>Eukaryota</taxon>
        <taxon>Fungi</taxon>
        <taxon>Dikarya</taxon>
        <taxon>Ascomycota</taxon>
        <taxon>Pezizomycotina</taxon>
        <taxon>Dothideomycetes</taxon>
        <taxon>Dothideomycetidae</taxon>
        <taxon>Cladosporiales</taxon>
        <taxon>Cladosporiaceae</taxon>
        <taxon>Cryoendolithus</taxon>
    </lineage>
</organism>
<dbReference type="PANTHER" id="PTHR24320:SF236">
    <property type="entry name" value="SHORT-CHAIN DEHYDROGENASE-RELATED"/>
    <property type="match status" value="1"/>
</dbReference>
<keyword evidence="5" id="KW-1185">Reference proteome</keyword>
<name>A0A1V8SFF8_9PEZI</name>
<sequence>MSYYLSIFRECFFIPKPTLTEKNLPDQKGRVFIVTGGYAGVGKELCKILYQHNGTIYVAGRSDSKAKSAIDEISRLHPNSQGKLEFLHLDLADLTTIKRSAEIFLAKEQRLDVLTNNAGVMTPPIGSITTQNYELQLGTNVLGPWLFTHFLTPMLQKTAASSPAGSVRVTWAASLATAFAPSHGVTWDPATSAPKCFGDKRTDYAQTKSCNVLLAREFANRFAKTGVISNAWNPGNLKSELQRHLAGIETVVTGLICYEPVFGAYTELFAGWGEAAGREENAGKYVVPWGRIGVLRQDLLVSGETGRLWEWCEKESRAYL</sequence>
<accession>A0A1V8SFF8</accession>
<dbReference type="PRINTS" id="PR00081">
    <property type="entry name" value="GDHRDH"/>
</dbReference>
<dbReference type="InterPro" id="IPR036291">
    <property type="entry name" value="NAD(P)-bd_dom_sf"/>
</dbReference>
<dbReference type="AlphaFoldDB" id="A0A1V8SFF8"/>
<evidence type="ECO:0000313" key="4">
    <source>
        <dbReference type="EMBL" id="OQN97892.1"/>
    </source>
</evidence>
<reference evidence="5" key="1">
    <citation type="submission" date="2017-03" db="EMBL/GenBank/DDBJ databases">
        <title>Genomes of endolithic fungi from Antarctica.</title>
        <authorList>
            <person name="Coleine C."/>
            <person name="Masonjones S."/>
            <person name="Stajich J.E."/>
        </authorList>
    </citation>
    <scope>NUCLEOTIDE SEQUENCE [LARGE SCALE GENOMIC DNA]</scope>
    <source>
        <strain evidence="5">CCFEE 5527</strain>
    </source>
</reference>
<protein>
    <recommendedName>
        <fullName evidence="6">NAD(P)-binding protein</fullName>
    </recommendedName>
</protein>
<dbReference type="PANTHER" id="PTHR24320">
    <property type="entry name" value="RETINOL DEHYDROGENASE"/>
    <property type="match status" value="1"/>
</dbReference>
<keyword evidence="3" id="KW-0560">Oxidoreductase</keyword>
<keyword evidence="2" id="KW-0521">NADP</keyword>
<comment type="similarity">
    <text evidence="1">Belongs to the short-chain dehydrogenases/reductases (SDR) family.</text>
</comment>
<dbReference type="SUPFAM" id="SSF51735">
    <property type="entry name" value="NAD(P)-binding Rossmann-fold domains"/>
    <property type="match status" value="1"/>
</dbReference>
<dbReference type="InterPro" id="IPR002347">
    <property type="entry name" value="SDR_fam"/>
</dbReference>
<comment type="caution">
    <text evidence="4">The sequence shown here is derived from an EMBL/GenBank/DDBJ whole genome shotgun (WGS) entry which is preliminary data.</text>
</comment>
<evidence type="ECO:0008006" key="6">
    <source>
        <dbReference type="Google" id="ProtNLM"/>
    </source>
</evidence>
<evidence type="ECO:0000256" key="3">
    <source>
        <dbReference type="ARBA" id="ARBA00023002"/>
    </source>
</evidence>
<dbReference type="GO" id="GO:0016491">
    <property type="term" value="F:oxidoreductase activity"/>
    <property type="evidence" value="ECO:0007669"/>
    <property type="project" value="UniProtKB-KW"/>
</dbReference>
<dbReference type="Proteomes" id="UP000192596">
    <property type="component" value="Unassembled WGS sequence"/>
</dbReference>
<evidence type="ECO:0000256" key="1">
    <source>
        <dbReference type="ARBA" id="ARBA00006484"/>
    </source>
</evidence>
<evidence type="ECO:0000313" key="5">
    <source>
        <dbReference type="Proteomes" id="UP000192596"/>
    </source>
</evidence>
<dbReference type="Pfam" id="PF00106">
    <property type="entry name" value="adh_short"/>
    <property type="match status" value="1"/>
</dbReference>
<dbReference type="STRING" id="1507870.A0A1V8SFF8"/>
<dbReference type="EMBL" id="NAJO01000050">
    <property type="protein sequence ID" value="OQN97892.1"/>
    <property type="molecule type" value="Genomic_DNA"/>
</dbReference>